<proteinExistence type="predicted"/>
<dbReference type="Proteomes" id="UP000182190">
    <property type="component" value="Unassembled WGS sequence"/>
</dbReference>
<dbReference type="AlphaFoldDB" id="A0A7Z9BLL6"/>
<protein>
    <submittedName>
        <fullName evidence="1">Uncharacterized protein</fullName>
    </submittedName>
</protein>
<comment type="caution">
    <text evidence="1">The sequence shown here is derived from an EMBL/GenBank/DDBJ whole genome shotgun (WGS) entry which is preliminary data.</text>
</comment>
<evidence type="ECO:0000313" key="1">
    <source>
        <dbReference type="EMBL" id="VXD17249.1"/>
    </source>
</evidence>
<organism evidence="1 2">
    <name type="scientific">Planktothrix paucivesiculata PCC 9631</name>
    <dbReference type="NCBI Taxonomy" id="671071"/>
    <lineage>
        <taxon>Bacteria</taxon>
        <taxon>Bacillati</taxon>
        <taxon>Cyanobacteriota</taxon>
        <taxon>Cyanophyceae</taxon>
        <taxon>Oscillatoriophycideae</taxon>
        <taxon>Oscillatoriales</taxon>
        <taxon>Microcoleaceae</taxon>
        <taxon>Planktothrix</taxon>
    </lineage>
</organism>
<reference evidence="1" key="1">
    <citation type="submission" date="2019-10" db="EMBL/GenBank/DDBJ databases">
        <authorList>
            <consortium name="Genoscope - CEA"/>
            <person name="William W."/>
        </authorList>
    </citation>
    <scope>NUCLEOTIDE SEQUENCE [LARGE SCALE GENOMIC DNA]</scope>
    <source>
        <strain evidence="1">BBR_PRJEB10994</strain>
    </source>
</reference>
<gene>
    <name evidence="1" type="ORF">PL9631_320027</name>
</gene>
<evidence type="ECO:0000313" key="2">
    <source>
        <dbReference type="Proteomes" id="UP000182190"/>
    </source>
</evidence>
<accession>A0A7Z9BLL6</accession>
<keyword evidence="2" id="KW-1185">Reference proteome</keyword>
<sequence>MILVTILELAQGSPQSGVFICYGRGHNTPNAPISLQIGVFVDVVMG</sequence>
<name>A0A7Z9BLL6_9CYAN</name>
<dbReference type="EMBL" id="CZCS02000171">
    <property type="protein sequence ID" value="VXD17249.1"/>
    <property type="molecule type" value="Genomic_DNA"/>
</dbReference>